<feature type="compositionally biased region" description="Low complexity" evidence="1">
    <location>
        <begin position="11"/>
        <end position="24"/>
    </location>
</feature>
<evidence type="ECO:0000313" key="3">
    <source>
        <dbReference type="Proteomes" id="UP000269271"/>
    </source>
</evidence>
<gene>
    <name evidence="2" type="ORF">DF037_02025</name>
</gene>
<reference evidence="2 3" key="1">
    <citation type="submission" date="2018-08" db="EMBL/GenBank/DDBJ databases">
        <title>Comparative analysis of Burkholderia isolates from Puerto Rico.</title>
        <authorList>
            <person name="Hall C."/>
            <person name="Sahl J."/>
            <person name="Wagner D."/>
        </authorList>
    </citation>
    <scope>NUCLEOTIDE SEQUENCE [LARGE SCALE GENOMIC DNA]</scope>
    <source>
        <strain evidence="2 3">Bp9001</strain>
    </source>
</reference>
<protein>
    <submittedName>
        <fullName evidence="2">Serine protease</fullName>
    </submittedName>
</protein>
<proteinExistence type="predicted"/>
<dbReference type="Pfam" id="PF13365">
    <property type="entry name" value="Trypsin_2"/>
    <property type="match status" value="1"/>
</dbReference>
<dbReference type="GO" id="GO:0008233">
    <property type="term" value="F:peptidase activity"/>
    <property type="evidence" value="ECO:0007669"/>
    <property type="project" value="UniProtKB-KW"/>
</dbReference>
<keyword evidence="2" id="KW-0645">Protease</keyword>
<dbReference type="RefSeq" id="WP_124616010.1">
    <property type="nucleotide sequence ID" value="NZ_QTQX01000001.1"/>
</dbReference>
<dbReference type="GO" id="GO:0006508">
    <property type="term" value="P:proteolysis"/>
    <property type="evidence" value="ECO:0007669"/>
    <property type="project" value="UniProtKB-KW"/>
</dbReference>
<dbReference type="EMBL" id="QTQX01000001">
    <property type="protein sequence ID" value="RQT37520.1"/>
    <property type="molecule type" value="Genomic_DNA"/>
</dbReference>
<comment type="caution">
    <text evidence="2">The sequence shown here is derived from an EMBL/GenBank/DDBJ whole genome shotgun (WGS) entry which is preliminary data.</text>
</comment>
<keyword evidence="2" id="KW-0378">Hydrolase</keyword>
<dbReference type="Gene3D" id="2.40.10.120">
    <property type="match status" value="1"/>
</dbReference>
<dbReference type="SUPFAM" id="SSF50494">
    <property type="entry name" value="Trypsin-like serine proteases"/>
    <property type="match status" value="1"/>
</dbReference>
<feature type="region of interest" description="Disordered" evidence="1">
    <location>
        <begin position="1"/>
        <end position="29"/>
    </location>
</feature>
<dbReference type="AlphaFoldDB" id="A0A3N8RQ17"/>
<sequence length="311" mass="33261">MGEARQRGTYAQRVEQARARAQAQGPGQVTTARHRTAALVGVAAPELFQTRFQDGRLADPSSAVVPLYRKTGDAGATEVIGTGFFVAPSTLVTARHVAESALASDAQGNPGLWAFQFGTNGDYLERAVVHAALHPTTDIALCVLTHMTDDRTGVALFNPALRLSARDPVIDEYVYTYAYPDTVFTEEGERGRLDLNPHFYDGHIVTHYPEGRDRVMLPFPSFETSIHIHGGASGGPVFDAGGAVVGINVSSLQEPDTDCSFIAKVRDAFELPLPVVFVAGQVEQLTLRELASRGFAQLDTGSTPVPVGGAQ</sequence>
<dbReference type="InterPro" id="IPR009003">
    <property type="entry name" value="Peptidase_S1_PA"/>
</dbReference>
<accession>A0A3N8RQ17</accession>
<name>A0A3N8RQ17_9BURK</name>
<evidence type="ECO:0000313" key="2">
    <source>
        <dbReference type="EMBL" id="RQT37520.1"/>
    </source>
</evidence>
<organism evidence="2 3">
    <name type="scientific">Burkholderia contaminans</name>
    <dbReference type="NCBI Taxonomy" id="488447"/>
    <lineage>
        <taxon>Bacteria</taxon>
        <taxon>Pseudomonadati</taxon>
        <taxon>Pseudomonadota</taxon>
        <taxon>Betaproteobacteria</taxon>
        <taxon>Burkholderiales</taxon>
        <taxon>Burkholderiaceae</taxon>
        <taxon>Burkholderia</taxon>
        <taxon>Burkholderia cepacia complex</taxon>
    </lineage>
</organism>
<evidence type="ECO:0000256" key="1">
    <source>
        <dbReference type="SAM" id="MobiDB-lite"/>
    </source>
</evidence>
<dbReference type="Proteomes" id="UP000269271">
    <property type="component" value="Unassembled WGS sequence"/>
</dbReference>